<dbReference type="STRING" id="1293891.TMES_20365"/>
<keyword evidence="3 5" id="KW-0732">Signal</keyword>
<evidence type="ECO:0000256" key="4">
    <source>
        <dbReference type="ARBA" id="ARBA00022970"/>
    </source>
</evidence>
<evidence type="ECO:0000256" key="2">
    <source>
        <dbReference type="ARBA" id="ARBA00022448"/>
    </source>
</evidence>
<dbReference type="OrthoDB" id="9768099at2"/>
<dbReference type="InterPro" id="IPR028081">
    <property type="entry name" value="Leu-bd"/>
</dbReference>
<dbReference type="PANTHER" id="PTHR30483">
    <property type="entry name" value="LEUCINE-SPECIFIC-BINDING PROTEIN"/>
    <property type="match status" value="1"/>
</dbReference>
<dbReference type="PRINTS" id="PR00337">
    <property type="entry name" value="LEUILEVALBP"/>
</dbReference>
<accession>A0A1Y2KXY2</accession>
<dbReference type="PROSITE" id="PS51257">
    <property type="entry name" value="PROKAR_LIPOPROTEIN"/>
    <property type="match status" value="1"/>
</dbReference>
<evidence type="ECO:0000256" key="3">
    <source>
        <dbReference type="ARBA" id="ARBA00022729"/>
    </source>
</evidence>
<feature type="domain" description="Leucine-binding protein" evidence="6">
    <location>
        <begin position="28"/>
        <end position="350"/>
    </location>
</feature>
<dbReference type="InterPro" id="IPR000709">
    <property type="entry name" value="Leu_Ile_Val-bd"/>
</dbReference>
<dbReference type="InterPro" id="IPR028082">
    <property type="entry name" value="Peripla_BP_I"/>
</dbReference>
<dbReference type="Gene3D" id="3.40.50.2300">
    <property type="match status" value="2"/>
</dbReference>
<feature type="signal peptide" evidence="5">
    <location>
        <begin position="1"/>
        <end position="21"/>
    </location>
</feature>
<dbReference type="RefSeq" id="WP_085586035.1">
    <property type="nucleotide sequence ID" value="NZ_JFKA01000015.1"/>
</dbReference>
<gene>
    <name evidence="7" type="ORF">TMES_20365</name>
</gene>
<dbReference type="Pfam" id="PF13458">
    <property type="entry name" value="Peripla_BP_6"/>
    <property type="match status" value="1"/>
</dbReference>
<dbReference type="SUPFAM" id="SSF53822">
    <property type="entry name" value="Periplasmic binding protein-like I"/>
    <property type="match status" value="1"/>
</dbReference>
<dbReference type="InterPro" id="IPR051010">
    <property type="entry name" value="BCAA_transport"/>
</dbReference>
<feature type="chain" id="PRO_5013367979" description="Leucine-binding protein domain-containing protein" evidence="5">
    <location>
        <begin position="22"/>
        <end position="371"/>
    </location>
</feature>
<dbReference type="EMBL" id="JFKA01000015">
    <property type="protein sequence ID" value="OSQ35768.1"/>
    <property type="molecule type" value="Genomic_DNA"/>
</dbReference>
<evidence type="ECO:0000313" key="7">
    <source>
        <dbReference type="EMBL" id="OSQ35768.1"/>
    </source>
</evidence>
<dbReference type="PANTHER" id="PTHR30483:SF6">
    <property type="entry name" value="PERIPLASMIC BINDING PROTEIN OF ABC TRANSPORTER FOR NATURAL AMINO ACIDS"/>
    <property type="match status" value="1"/>
</dbReference>
<evidence type="ECO:0000256" key="1">
    <source>
        <dbReference type="ARBA" id="ARBA00010062"/>
    </source>
</evidence>
<name>A0A1Y2KXY2_9PROT</name>
<keyword evidence="2" id="KW-0813">Transport</keyword>
<reference evidence="7 8" key="1">
    <citation type="submission" date="2014-03" db="EMBL/GenBank/DDBJ databases">
        <title>The draft genome sequence of Thalassospira mesophila JCM 18969.</title>
        <authorList>
            <person name="Lai Q."/>
            <person name="Shao Z."/>
        </authorList>
    </citation>
    <scope>NUCLEOTIDE SEQUENCE [LARGE SCALE GENOMIC DNA]</scope>
    <source>
        <strain evidence="7 8">JCM 18969</strain>
    </source>
</reference>
<dbReference type="AlphaFoldDB" id="A0A1Y2KXY2"/>
<dbReference type="Proteomes" id="UP000193391">
    <property type="component" value="Unassembled WGS sequence"/>
</dbReference>
<evidence type="ECO:0000259" key="6">
    <source>
        <dbReference type="Pfam" id="PF13458"/>
    </source>
</evidence>
<keyword evidence="8" id="KW-1185">Reference proteome</keyword>
<proteinExistence type="inferred from homology"/>
<evidence type="ECO:0000313" key="8">
    <source>
        <dbReference type="Proteomes" id="UP000193391"/>
    </source>
</evidence>
<dbReference type="GO" id="GO:0006865">
    <property type="term" value="P:amino acid transport"/>
    <property type="evidence" value="ECO:0007669"/>
    <property type="project" value="UniProtKB-KW"/>
</dbReference>
<sequence>MTGLRALKTLMILGSSVLGLAACGEPEPVRVGFIAGLSGAGADTGFAARNALLMAVDDVNANGGIDGHPVELVIRDDQKDGDIGRSHVDEFSSLNVAAIIGPIISSVGNAMLPAINEHQIVTISPTVSAFELSGKDDHLFRINSTTRDNAQSYALHQSRLGRKTIAIALDQANATFTNSWADEFTRAFTGYGGVVVGSVPFNNTAQIGFSLPAEQLLALQSDAILLVANSFDSAQLALQIRKRGATHPIIAAEWAASEQLIAMGGAAVEGMELLQSYDRNDQSAQFRSFAQAYETRFKARPGYTSVATHDAATMLFSGLKQQAQTGMPLRLALLQLRDIQGLQQPLNFDQYGDSQRKTYHVVIRDGQFVAP</sequence>
<comment type="similarity">
    <text evidence="1">Belongs to the leucine-binding protein family.</text>
</comment>
<comment type="caution">
    <text evidence="7">The sequence shown here is derived from an EMBL/GenBank/DDBJ whole genome shotgun (WGS) entry which is preliminary data.</text>
</comment>
<evidence type="ECO:0000256" key="5">
    <source>
        <dbReference type="SAM" id="SignalP"/>
    </source>
</evidence>
<protein>
    <recommendedName>
        <fullName evidence="6">Leucine-binding protein domain-containing protein</fullName>
    </recommendedName>
</protein>
<organism evidence="7 8">
    <name type="scientific">Thalassospira mesophila</name>
    <dbReference type="NCBI Taxonomy" id="1293891"/>
    <lineage>
        <taxon>Bacteria</taxon>
        <taxon>Pseudomonadati</taxon>
        <taxon>Pseudomonadota</taxon>
        <taxon>Alphaproteobacteria</taxon>
        <taxon>Rhodospirillales</taxon>
        <taxon>Thalassospiraceae</taxon>
        <taxon>Thalassospira</taxon>
    </lineage>
</organism>
<keyword evidence="4" id="KW-0029">Amino-acid transport</keyword>